<evidence type="ECO:0000313" key="3">
    <source>
        <dbReference type="Proteomes" id="UP000696573"/>
    </source>
</evidence>
<evidence type="ECO:0000313" key="2">
    <source>
        <dbReference type="EMBL" id="CAH0014680.1"/>
    </source>
</evidence>
<comment type="caution">
    <text evidence="2">The sequence shown here is derived from an EMBL/GenBank/DDBJ whole genome shotgun (WGS) entry which is preliminary data.</text>
</comment>
<protein>
    <submittedName>
        <fullName evidence="2">Uncharacterized protein</fullName>
    </submittedName>
</protein>
<dbReference type="EMBL" id="CABFNQ020000436">
    <property type="protein sequence ID" value="CAH0014680.1"/>
    <property type="molecule type" value="Genomic_DNA"/>
</dbReference>
<accession>A0A9N9V0G0</accession>
<proteinExistence type="predicted"/>
<dbReference type="Proteomes" id="UP000696573">
    <property type="component" value="Unassembled WGS sequence"/>
</dbReference>
<dbReference type="AlphaFoldDB" id="A0A9N9V0G0"/>
<organism evidence="2 3">
    <name type="scientific">Clonostachys rhizophaga</name>
    <dbReference type="NCBI Taxonomy" id="160324"/>
    <lineage>
        <taxon>Eukaryota</taxon>
        <taxon>Fungi</taxon>
        <taxon>Dikarya</taxon>
        <taxon>Ascomycota</taxon>
        <taxon>Pezizomycotina</taxon>
        <taxon>Sordariomycetes</taxon>
        <taxon>Hypocreomycetidae</taxon>
        <taxon>Hypocreales</taxon>
        <taxon>Bionectriaceae</taxon>
        <taxon>Clonostachys</taxon>
    </lineage>
</organism>
<sequence>MYIFDRNNKPYEQHRCRPKQGSEIQSLYCLGCRGIWNSWGENLRFSFPIGIFIGSGSYENVTIRDEYDEVQNRAPWPPTTGEKGDEPEPESIRFEGLWFYWDDAHGKFAKVGITPQLTIFFGS</sequence>
<reference evidence="2" key="1">
    <citation type="submission" date="2021-10" db="EMBL/GenBank/DDBJ databases">
        <authorList>
            <person name="Piombo E."/>
        </authorList>
    </citation>
    <scope>NUCLEOTIDE SEQUENCE</scope>
</reference>
<name>A0A9N9V0G0_9HYPO</name>
<keyword evidence="3" id="KW-1185">Reference proteome</keyword>
<evidence type="ECO:0000256" key="1">
    <source>
        <dbReference type="SAM" id="MobiDB-lite"/>
    </source>
</evidence>
<feature type="region of interest" description="Disordered" evidence="1">
    <location>
        <begin position="70"/>
        <end position="89"/>
    </location>
</feature>
<gene>
    <name evidence="2" type="ORF">CRHIZ90672A_00011684</name>
</gene>